<evidence type="ECO:0000313" key="1">
    <source>
        <dbReference type="EMBL" id="GIX72757.1"/>
    </source>
</evidence>
<name>A0AAV4MJS4_CAEEX</name>
<sequence length="119" mass="13835">MLLQQRRLMQDRQQPAKDKAQTGCAVLFHGKRALSHSRRIQSRGSLKNTPCWSSLTTEKLRVCVAYRIFNQKWFHAVLPLSQEKHTPACGLHIKAGSFIKHVSLLLRYKRLVSRTWLKN</sequence>
<reference evidence="1 2" key="1">
    <citation type="submission" date="2021-06" db="EMBL/GenBank/DDBJ databases">
        <title>Caerostris extrusa draft genome.</title>
        <authorList>
            <person name="Kono N."/>
            <person name="Arakawa K."/>
        </authorList>
    </citation>
    <scope>NUCLEOTIDE SEQUENCE [LARGE SCALE GENOMIC DNA]</scope>
</reference>
<protein>
    <submittedName>
        <fullName evidence="1">Uncharacterized protein</fullName>
    </submittedName>
</protein>
<comment type="caution">
    <text evidence="1">The sequence shown here is derived from an EMBL/GenBank/DDBJ whole genome shotgun (WGS) entry which is preliminary data.</text>
</comment>
<gene>
    <name evidence="1" type="ORF">CEXT_376871</name>
</gene>
<accession>A0AAV4MJS4</accession>
<evidence type="ECO:0000313" key="2">
    <source>
        <dbReference type="Proteomes" id="UP001054945"/>
    </source>
</evidence>
<dbReference type="EMBL" id="BPLR01002347">
    <property type="protein sequence ID" value="GIX72757.1"/>
    <property type="molecule type" value="Genomic_DNA"/>
</dbReference>
<dbReference type="AlphaFoldDB" id="A0AAV4MJS4"/>
<dbReference type="Proteomes" id="UP001054945">
    <property type="component" value="Unassembled WGS sequence"/>
</dbReference>
<proteinExistence type="predicted"/>
<organism evidence="1 2">
    <name type="scientific">Caerostris extrusa</name>
    <name type="common">Bark spider</name>
    <name type="synonym">Caerostris bankana</name>
    <dbReference type="NCBI Taxonomy" id="172846"/>
    <lineage>
        <taxon>Eukaryota</taxon>
        <taxon>Metazoa</taxon>
        <taxon>Ecdysozoa</taxon>
        <taxon>Arthropoda</taxon>
        <taxon>Chelicerata</taxon>
        <taxon>Arachnida</taxon>
        <taxon>Araneae</taxon>
        <taxon>Araneomorphae</taxon>
        <taxon>Entelegynae</taxon>
        <taxon>Araneoidea</taxon>
        <taxon>Araneidae</taxon>
        <taxon>Caerostris</taxon>
    </lineage>
</organism>
<keyword evidence="2" id="KW-1185">Reference proteome</keyword>